<comment type="caution">
    <text evidence="1">The sequence shown here is derived from an EMBL/GenBank/DDBJ whole genome shotgun (WGS) entry which is preliminary data.</text>
</comment>
<keyword evidence="2" id="KW-1185">Reference proteome</keyword>
<name>A0A226HKW5_9FLAO</name>
<sequence length="157" mass="19114">MKYHIIIYTTLFFLISCNRNSVDVEPIDKQLNDRFERGIQYYQISNFEDLSDQHLMNQLEVFREGVSLKKENEEYDRFQLFFYKKSFFTNYKKYALEAVEENEFGGIGEYRDNLIAQFIFSKISHNRYKYTRVIYNNDNPDNIYDIKLERNDTIILK</sequence>
<dbReference type="PROSITE" id="PS51257">
    <property type="entry name" value="PROKAR_LIPOPROTEIN"/>
    <property type="match status" value="1"/>
</dbReference>
<dbReference type="Proteomes" id="UP000198345">
    <property type="component" value="Unassembled WGS sequence"/>
</dbReference>
<evidence type="ECO:0000313" key="2">
    <source>
        <dbReference type="Proteomes" id="UP000198345"/>
    </source>
</evidence>
<gene>
    <name evidence="1" type="ORF">B0A66_04055</name>
</gene>
<reference evidence="1 2" key="1">
    <citation type="submission" date="2016-11" db="EMBL/GenBank/DDBJ databases">
        <title>Whole genomes of Flavobacteriaceae.</title>
        <authorList>
            <person name="Stine C."/>
            <person name="Li C."/>
            <person name="Tadesse D."/>
        </authorList>
    </citation>
    <scope>NUCLEOTIDE SEQUENCE [LARGE SCALE GENOMIC DNA]</scope>
    <source>
        <strain evidence="1 2">DSM 18292</strain>
    </source>
</reference>
<dbReference type="OrthoDB" id="1260831at2"/>
<organism evidence="1 2">
    <name type="scientific">Flavobacterium hercynium</name>
    <dbReference type="NCBI Taxonomy" id="387094"/>
    <lineage>
        <taxon>Bacteria</taxon>
        <taxon>Pseudomonadati</taxon>
        <taxon>Bacteroidota</taxon>
        <taxon>Flavobacteriia</taxon>
        <taxon>Flavobacteriales</taxon>
        <taxon>Flavobacteriaceae</taxon>
        <taxon>Flavobacterium</taxon>
    </lineage>
</organism>
<dbReference type="RefSeq" id="WP_089048566.1">
    <property type="nucleotide sequence ID" value="NZ_FXTV01000002.1"/>
</dbReference>
<protein>
    <submittedName>
        <fullName evidence="1">Uncharacterized protein</fullName>
    </submittedName>
</protein>
<dbReference type="AlphaFoldDB" id="A0A226HKW5"/>
<proteinExistence type="predicted"/>
<evidence type="ECO:0000313" key="1">
    <source>
        <dbReference type="EMBL" id="OXA94903.1"/>
    </source>
</evidence>
<accession>A0A226HKW5</accession>
<dbReference type="EMBL" id="MUGW01000008">
    <property type="protein sequence ID" value="OXA94903.1"/>
    <property type="molecule type" value="Genomic_DNA"/>
</dbReference>